<dbReference type="InterPro" id="IPR048680">
    <property type="entry name" value="COG4_N"/>
</dbReference>
<dbReference type="GO" id="GO:0007030">
    <property type="term" value="P:Golgi organization"/>
    <property type="evidence" value="ECO:0007669"/>
    <property type="project" value="TreeGrafter"/>
</dbReference>
<evidence type="ECO:0000259" key="2">
    <source>
        <dbReference type="Pfam" id="PF20663"/>
    </source>
</evidence>
<proteinExistence type="predicted"/>
<dbReference type="Pfam" id="PF20663">
    <property type="entry name" value="COG4_N"/>
    <property type="match status" value="1"/>
</dbReference>
<dbReference type="PANTHER" id="PTHR24016:SF0">
    <property type="entry name" value="CONSERVED OLIGOMERIC GOLGI COMPLEX SUBUNIT 4"/>
    <property type="match status" value="1"/>
</dbReference>
<reference evidence="3" key="1">
    <citation type="submission" date="2019-06" db="EMBL/GenBank/DDBJ databases">
        <title>G10K-VGP Goodes thornscrub tortoise genome, primary haplotype.</title>
        <authorList>
            <person name="Murphy B."/>
            <person name="Edwards T."/>
            <person name="Rhie A."/>
            <person name="Koren S."/>
            <person name="Phillippy A."/>
            <person name="Fedrigo O."/>
            <person name="Haase B."/>
            <person name="Mountcastle J."/>
            <person name="Lewin H."/>
            <person name="Damas J."/>
            <person name="Howe K."/>
            <person name="Formenti G."/>
            <person name="Myers G."/>
            <person name="Durbin R."/>
            <person name="Jarvis E.D."/>
        </authorList>
    </citation>
    <scope>NUCLEOTIDE SEQUENCE [LARGE SCALE GENOMIC DNA]</scope>
</reference>
<organism evidence="3 4">
    <name type="scientific">Gopherus evgoodei</name>
    <name type="common">Goodes thornscrub tortoise</name>
    <dbReference type="NCBI Taxonomy" id="1825980"/>
    <lineage>
        <taxon>Eukaryota</taxon>
        <taxon>Metazoa</taxon>
        <taxon>Chordata</taxon>
        <taxon>Craniata</taxon>
        <taxon>Vertebrata</taxon>
        <taxon>Euteleostomi</taxon>
        <taxon>Archelosauria</taxon>
        <taxon>Testudinata</taxon>
        <taxon>Testudines</taxon>
        <taxon>Cryptodira</taxon>
        <taxon>Durocryptodira</taxon>
        <taxon>Testudinoidea</taxon>
        <taxon>Testudinidae</taxon>
        <taxon>Gopherus</taxon>
    </lineage>
</organism>
<dbReference type="Ensembl" id="ENSGEVT00005027068.1">
    <property type="protein sequence ID" value="ENSGEVP00005025745.1"/>
    <property type="gene ID" value="ENSGEVG00005018197.1"/>
</dbReference>
<protein>
    <submittedName>
        <fullName evidence="3">Component of oligomeric golgi complex 4</fullName>
    </submittedName>
</protein>
<feature type="domain" description="Conserved oligomeric Golgi complex subunit 4 N-terminal" evidence="2">
    <location>
        <begin position="72"/>
        <end position="115"/>
    </location>
</feature>
<evidence type="ECO:0000313" key="3">
    <source>
        <dbReference type="Ensembl" id="ENSGEVP00005025745.1"/>
    </source>
</evidence>
<feature type="region of interest" description="Disordered" evidence="1">
    <location>
        <begin position="1"/>
        <end position="23"/>
    </location>
</feature>
<gene>
    <name evidence="3" type="primary">COG4</name>
</gene>
<dbReference type="AlphaFoldDB" id="A0A8C5F0Y8"/>
<name>A0A8C5F0Y8_9SAUR</name>
<dbReference type="GO" id="GO:0017119">
    <property type="term" value="C:Golgi transport complex"/>
    <property type="evidence" value="ECO:0007669"/>
    <property type="project" value="TreeGrafter"/>
</dbReference>
<accession>A0A8C5F0Y8</accession>
<dbReference type="InterPro" id="IPR048682">
    <property type="entry name" value="COG4"/>
</dbReference>
<keyword evidence="4" id="KW-1185">Reference proteome</keyword>
<dbReference type="GO" id="GO:0006890">
    <property type="term" value="P:retrograde vesicle-mediated transport, Golgi to endoplasmic reticulum"/>
    <property type="evidence" value="ECO:0007669"/>
    <property type="project" value="TreeGrafter"/>
</dbReference>
<dbReference type="Proteomes" id="UP000694390">
    <property type="component" value="Chromosome 12"/>
</dbReference>
<reference evidence="3" key="2">
    <citation type="submission" date="2025-08" db="UniProtKB">
        <authorList>
            <consortium name="Ensembl"/>
        </authorList>
    </citation>
    <scope>IDENTIFICATION</scope>
</reference>
<reference evidence="3" key="3">
    <citation type="submission" date="2025-09" db="UniProtKB">
        <authorList>
            <consortium name="Ensembl"/>
        </authorList>
    </citation>
    <scope>IDENTIFICATION</scope>
</reference>
<dbReference type="OrthoDB" id="47059at2759"/>
<evidence type="ECO:0000256" key="1">
    <source>
        <dbReference type="SAM" id="MobiDB-lite"/>
    </source>
</evidence>
<sequence>MAAPGSGLRLPAGEGGGSAAASSLSMERIRSLTDLPELEAAYSRLCGEEKGVEEELEALLEQQSTIESKMVTLHRLGPNLQLIEGDARQLSGMITFTCNLAENVSSKVRQLDLAKVETMEVDLDLGG</sequence>
<evidence type="ECO:0000313" key="4">
    <source>
        <dbReference type="Proteomes" id="UP000694390"/>
    </source>
</evidence>
<dbReference type="GeneTree" id="ENSGT00940000154065"/>
<dbReference type="PANTHER" id="PTHR24016">
    <property type="entry name" value="CONSERVED OLIGOMERIC GOLGI COMPLEX SUBUNIT 4"/>
    <property type="match status" value="1"/>
</dbReference>